<keyword evidence="3 5" id="KW-0862">Zinc</keyword>
<dbReference type="Gene3D" id="3.40.50.720">
    <property type="entry name" value="NAD(P)-binding Rossmann-like Domain"/>
    <property type="match status" value="1"/>
</dbReference>
<protein>
    <recommendedName>
        <fullName evidence="10">Alcohol dehydrogenase</fullName>
    </recommendedName>
</protein>
<evidence type="ECO:0000256" key="4">
    <source>
        <dbReference type="ARBA" id="ARBA00023002"/>
    </source>
</evidence>
<dbReference type="InterPro" id="IPR036291">
    <property type="entry name" value="NAD(P)-bd_dom_sf"/>
</dbReference>
<reference evidence="8" key="1">
    <citation type="submission" date="2019-04" db="EMBL/GenBank/DDBJ databases">
        <title>Sequencing of skin fungus with MAO and IRED activity.</title>
        <authorList>
            <person name="Marsaioli A.J."/>
            <person name="Bonatto J.M.C."/>
            <person name="Reis Junior O."/>
        </authorList>
    </citation>
    <scope>NUCLEOTIDE SEQUENCE</scope>
    <source>
        <strain evidence="8">28M1</strain>
    </source>
</reference>
<gene>
    <name evidence="8" type="ORF">E8E12_007627</name>
</gene>
<dbReference type="Pfam" id="PF08240">
    <property type="entry name" value="ADH_N"/>
    <property type="match status" value="1"/>
</dbReference>
<dbReference type="PANTHER" id="PTHR42813">
    <property type="entry name" value="ZINC-TYPE ALCOHOL DEHYDROGENASE-LIKE"/>
    <property type="match status" value="1"/>
</dbReference>
<comment type="similarity">
    <text evidence="5">Belongs to the zinc-containing alcohol dehydrogenase family.</text>
</comment>
<dbReference type="Proteomes" id="UP000758155">
    <property type="component" value="Unassembled WGS sequence"/>
</dbReference>
<evidence type="ECO:0000256" key="2">
    <source>
        <dbReference type="ARBA" id="ARBA00022723"/>
    </source>
</evidence>
<sequence>MKAVVFHGPGKVSVEDRPVPKLQEDSDIIVKVDKTALCGSELHVFRGHQPSGTGFIMGHEFTGHVHEIGSAVKTVKVDGTVMKAPPKIRDEALVLMADIFPTGFFAAKNGFKHSTPEEIKESTVVLIGCGPVALCALCNITDYKPKHILAVDSVPSRLELAKSLGAEPWNFQTDREGLDKRVKELTDGRGADIVIEVVGLSPALRMGFELLRPWGVISSVGVHNAEIPWTGNEAYGKNLRVQMGRCPVRSIFAEALESLERHQDKLGFMADKIMPLSDAVEGYDIFDKMKVQKVVFEAQK</sequence>
<comment type="cofactor">
    <cofactor evidence="1 5">
        <name>Zn(2+)</name>
        <dbReference type="ChEBI" id="CHEBI:29105"/>
    </cofactor>
</comment>
<dbReference type="Pfam" id="PF00107">
    <property type="entry name" value="ADH_zinc_N"/>
    <property type="match status" value="1"/>
</dbReference>
<evidence type="ECO:0000259" key="6">
    <source>
        <dbReference type="Pfam" id="PF00107"/>
    </source>
</evidence>
<evidence type="ECO:0000256" key="5">
    <source>
        <dbReference type="RuleBase" id="RU361277"/>
    </source>
</evidence>
<dbReference type="InterPro" id="IPR013154">
    <property type="entry name" value="ADH-like_N"/>
</dbReference>
<evidence type="ECO:0000313" key="8">
    <source>
        <dbReference type="EMBL" id="KAF3038348.1"/>
    </source>
</evidence>
<dbReference type="PROSITE" id="PS00059">
    <property type="entry name" value="ADH_ZINC"/>
    <property type="match status" value="1"/>
</dbReference>
<dbReference type="InterPro" id="IPR002328">
    <property type="entry name" value="ADH_Zn_CS"/>
</dbReference>
<name>A0A9P4WP34_9PLEO</name>
<keyword evidence="2 5" id="KW-0479">Metal-binding</keyword>
<keyword evidence="9" id="KW-1185">Reference proteome</keyword>
<comment type="caution">
    <text evidence="8">The sequence shown here is derived from an EMBL/GenBank/DDBJ whole genome shotgun (WGS) entry which is preliminary data.</text>
</comment>
<evidence type="ECO:0008006" key="10">
    <source>
        <dbReference type="Google" id="ProtNLM"/>
    </source>
</evidence>
<dbReference type="OrthoDB" id="442947at2759"/>
<feature type="domain" description="Alcohol dehydrogenase-like N-terminal" evidence="7">
    <location>
        <begin position="25"/>
        <end position="82"/>
    </location>
</feature>
<feature type="domain" description="Alcohol dehydrogenase-like C-terminal" evidence="6">
    <location>
        <begin position="147"/>
        <end position="259"/>
    </location>
</feature>
<dbReference type="SUPFAM" id="SSF51735">
    <property type="entry name" value="NAD(P)-binding Rossmann-fold domains"/>
    <property type="match status" value="1"/>
</dbReference>
<dbReference type="InterPro" id="IPR011032">
    <property type="entry name" value="GroES-like_sf"/>
</dbReference>
<organism evidence="8 9">
    <name type="scientific">Didymella heteroderae</name>
    <dbReference type="NCBI Taxonomy" id="1769908"/>
    <lineage>
        <taxon>Eukaryota</taxon>
        <taxon>Fungi</taxon>
        <taxon>Dikarya</taxon>
        <taxon>Ascomycota</taxon>
        <taxon>Pezizomycotina</taxon>
        <taxon>Dothideomycetes</taxon>
        <taxon>Pleosporomycetidae</taxon>
        <taxon>Pleosporales</taxon>
        <taxon>Pleosporineae</taxon>
        <taxon>Didymellaceae</taxon>
        <taxon>Didymella</taxon>
    </lineage>
</organism>
<dbReference type="InterPro" id="IPR013149">
    <property type="entry name" value="ADH-like_C"/>
</dbReference>
<keyword evidence="4" id="KW-0560">Oxidoreductase</keyword>
<evidence type="ECO:0000259" key="7">
    <source>
        <dbReference type="Pfam" id="PF08240"/>
    </source>
</evidence>
<accession>A0A9P4WP34</accession>
<dbReference type="EMBL" id="SWKV01000037">
    <property type="protein sequence ID" value="KAF3038348.1"/>
    <property type="molecule type" value="Genomic_DNA"/>
</dbReference>
<dbReference type="GO" id="GO:0016491">
    <property type="term" value="F:oxidoreductase activity"/>
    <property type="evidence" value="ECO:0007669"/>
    <property type="project" value="UniProtKB-KW"/>
</dbReference>
<evidence type="ECO:0000256" key="1">
    <source>
        <dbReference type="ARBA" id="ARBA00001947"/>
    </source>
</evidence>
<dbReference type="GO" id="GO:0008270">
    <property type="term" value="F:zinc ion binding"/>
    <property type="evidence" value="ECO:0007669"/>
    <property type="project" value="InterPro"/>
</dbReference>
<evidence type="ECO:0000313" key="9">
    <source>
        <dbReference type="Proteomes" id="UP000758155"/>
    </source>
</evidence>
<proteinExistence type="inferred from homology"/>
<dbReference type="Gene3D" id="3.90.180.10">
    <property type="entry name" value="Medium-chain alcohol dehydrogenases, catalytic domain"/>
    <property type="match status" value="2"/>
</dbReference>
<dbReference type="PANTHER" id="PTHR42813:SF2">
    <property type="entry name" value="DEHYDROGENASE, ZINC-CONTAINING, PUTATIVE (AFU_ORTHOLOGUE AFUA_2G02810)-RELATED"/>
    <property type="match status" value="1"/>
</dbReference>
<dbReference type="SUPFAM" id="SSF50129">
    <property type="entry name" value="GroES-like"/>
    <property type="match status" value="1"/>
</dbReference>
<evidence type="ECO:0000256" key="3">
    <source>
        <dbReference type="ARBA" id="ARBA00022833"/>
    </source>
</evidence>
<dbReference type="AlphaFoldDB" id="A0A9P4WP34"/>